<dbReference type="EMBL" id="RWJN01000050">
    <property type="protein sequence ID" value="TCD69066.1"/>
    <property type="molecule type" value="Genomic_DNA"/>
</dbReference>
<organism evidence="1 2">
    <name type="scientific">Steccherinum ochraceum</name>
    <dbReference type="NCBI Taxonomy" id="92696"/>
    <lineage>
        <taxon>Eukaryota</taxon>
        <taxon>Fungi</taxon>
        <taxon>Dikarya</taxon>
        <taxon>Basidiomycota</taxon>
        <taxon>Agaricomycotina</taxon>
        <taxon>Agaricomycetes</taxon>
        <taxon>Polyporales</taxon>
        <taxon>Steccherinaceae</taxon>
        <taxon>Steccherinum</taxon>
    </lineage>
</organism>
<dbReference type="OrthoDB" id="2977329at2759"/>
<protein>
    <submittedName>
        <fullName evidence="1">Uncharacterized protein</fullName>
    </submittedName>
</protein>
<dbReference type="InterPro" id="IPR032675">
    <property type="entry name" value="LRR_dom_sf"/>
</dbReference>
<dbReference type="Proteomes" id="UP000292702">
    <property type="component" value="Unassembled WGS sequence"/>
</dbReference>
<proteinExistence type="predicted"/>
<keyword evidence="2" id="KW-1185">Reference proteome</keyword>
<accession>A0A4R0RN37</accession>
<dbReference type="AlphaFoldDB" id="A0A4R0RN37"/>
<evidence type="ECO:0000313" key="1">
    <source>
        <dbReference type="EMBL" id="TCD69066.1"/>
    </source>
</evidence>
<dbReference type="Gene3D" id="3.80.10.10">
    <property type="entry name" value="Ribonuclease Inhibitor"/>
    <property type="match status" value="1"/>
</dbReference>
<reference evidence="1 2" key="1">
    <citation type="submission" date="2018-11" db="EMBL/GenBank/DDBJ databases">
        <title>Genome assembly of Steccherinum ochraceum LE-BIN_3174, the white-rot fungus of the Steccherinaceae family (The Residual Polyporoid clade, Polyporales, Basidiomycota).</title>
        <authorList>
            <person name="Fedorova T.V."/>
            <person name="Glazunova O.A."/>
            <person name="Landesman E.O."/>
            <person name="Moiseenko K.V."/>
            <person name="Psurtseva N.V."/>
            <person name="Savinova O.S."/>
            <person name="Shakhova N.V."/>
            <person name="Tyazhelova T.V."/>
            <person name="Vasina D.V."/>
        </authorList>
    </citation>
    <scope>NUCLEOTIDE SEQUENCE [LARGE SCALE GENOMIC DNA]</scope>
    <source>
        <strain evidence="1 2">LE-BIN_3174</strain>
    </source>
</reference>
<comment type="caution">
    <text evidence="1">The sequence shown here is derived from an EMBL/GenBank/DDBJ whole genome shotgun (WGS) entry which is preliminary data.</text>
</comment>
<sequence>MARTKATARKTKTKPLPKRALKSTPLPLEVCERIIDFVALALHPLRLYHIVCRFDKIQSAEDLSTYVAMLRKYPIFTRYAHDLHIAPDWDAGEPTWLSALPMRLGIQLRNVKCLTMSSRPSDPIHDFHPRFYLGLPLFLSVTELHYAFASQSSHKHLLRVASLLPNLQKLHVGGTVTWPDAPSAIDAVKMMRMYPAKHHLKHVVLGHGIESRVSASTADWLRAVNATATLENLELWGSPSVMSNHDRRSTLGGLVADSVKLESLTLCFNPTDLNFIDLQNNQTLRELEIMTDGAFADILASVVRLLSDITLPHLRDLTIRFNLLDDPDETTRQGLQLIDSLLSSARFCRLKQVSIDIDEDLGMTFPRLSSAMVKVCVVDSEDASVLYARRHAQS</sequence>
<dbReference type="SUPFAM" id="SSF52047">
    <property type="entry name" value="RNI-like"/>
    <property type="match status" value="1"/>
</dbReference>
<gene>
    <name evidence="1" type="ORF">EIP91_008964</name>
</gene>
<evidence type="ECO:0000313" key="2">
    <source>
        <dbReference type="Proteomes" id="UP000292702"/>
    </source>
</evidence>
<name>A0A4R0RN37_9APHY</name>